<dbReference type="InterPro" id="IPR004827">
    <property type="entry name" value="bZIP"/>
</dbReference>
<sequence>MMQRRNSSSSSSSVPTHHFNPSLIRFPPPFTGNRVGAPPSPLPPISPYSQIPATLPPRHSRSISQPSSFHSLPMSVEERNDVGFSPSMQPPSPFTMYHSTSRMVAPAGENLPPPPRKSHRRTNSVDVTHGFSSMMPQTLMSPPSMSLERSISLEEVSDWSTLAKEESIFGGRTSESDDDDVLRAYLNLDNMDLLSKTVEEEMESSSRGMRKTNYGGNSSESEGESSASGNNMKGLKRRAGEDISPRHYRSVSMDSCFFGNLNQLPPSSAAQVSPTNSGEGSSNAFGFRVGNIEFSAAEMMKISADEKLSAMVMVDPKRAKRIVSNRLSAARSKEREAQYIAQLEHKVHTLQSETTTLSAQLTYLQRDSMVMHNQNSELKFRLQAREQQAQLRNALSEQLTEEVQRLRLMIGDPSRSESYISKTTLTPEIFQQQLTISQLQQQHSNQNSTMKANHAIDEWGNQLV</sequence>
<protein>
    <recommendedName>
        <fullName evidence="7">BZIP domain-containing protein</fullName>
    </recommendedName>
</protein>
<dbReference type="GO" id="GO:0003677">
    <property type="term" value="F:DNA binding"/>
    <property type="evidence" value="ECO:0007669"/>
    <property type="project" value="UniProtKB-KW"/>
</dbReference>
<evidence type="ECO:0000256" key="2">
    <source>
        <dbReference type="ARBA" id="ARBA00023015"/>
    </source>
</evidence>
<evidence type="ECO:0000256" key="6">
    <source>
        <dbReference type="SAM" id="MobiDB-lite"/>
    </source>
</evidence>
<feature type="compositionally biased region" description="Low complexity" evidence="6">
    <location>
        <begin position="215"/>
        <end position="231"/>
    </location>
</feature>
<keyword evidence="9" id="KW-1185">Reference proteome</keyword>
<comment type="subcellular location">
    <subcellularLocation>
        <location evidence="1">Nucleus</location>
    </subcellularLocation>
</comment>
<dbReference type="PANTHER" id="PTHR13690">
    <property type="entry name" value="TRANSCRIPTION FACTOR POSF21-RELATED"/>
    <property type="match status" value="1"/>
</dbReference>
<dbReference type="OrthoDB" id="1435597at2759"/>
<dbReference type="SUPFAM" id="SSF57959">
    <property type="entry name" value="Leucine zipper domain"/>
    <property type="match status" value="1"/>
</dbReference>
<dbReference type="GO" id="GO:0005634">
    <property type="term" value="C:nucleus"/>
    <property type="evidence" value="ECO:0007669"/>
    <property type="project" value="UniProtKB-SubCell"/>
</dbReference>
<dbReference type="PANTHER" id="PTHR13690:SF159">
    <property type="entry name" value="BZIP TRANSCRIPTION FACTOR 30"/>
    <property type="match status" value="1"/>
</dbReference>
<dbReference type="Pfam" id="PF00170">
    <property type="entry name" value="bZIP_1"/>
    <property type="match status" value="1"/>
</dbReference>
<evidence type="ECO:0000256" key="5">
    <source>
        <dbReference type="ARBA" id="ARBA00023242"/>
    </source>
</evidence>
<feature type="region of interest" description="Disordered" evidence="6">
    <location>
        <begin position="198"/>
        <end position="245"/>
    </location>
</feature>
<dbReference type="GO" id="GO:0003700">
    <property type="term" value="F:DNA-binding transcription factor activity"/>
    <property type="evidence" value="ECO:0007669"/>
    <property type="project" value="InterPro"/>
</dbReference>
<evidence type="ECO:0000259" key="7">
    <source>
        <dbReference type="PROSITE" id="PS50217"/>
    </source>
</evidence>
<proteinExistence type="predicted"/>
<dbReference type="PROSITE" id="PS50217">
    <property type="entry name" value="BZIP"/>
    <property type="match status" value="1"/>
</dbReference>
<accession>A0A8X7V038</accession>
<keyword evidence="5" id="KW-0539">Nucleus</keyword>
<evidence type="ECO:0000256" key="3">
    <source>
        <dbReference type="ARBA" id="ARBA00023125"/>
    </source>
</evidence>
<feature type="domain" description="BZIP" evidence="7">
    <location>
        <begin position="315"/>
        <end position="378"/>
    </location>
</feature>
<dbReference type="InterPro" id="IPR044759">
    <property type="entry name" value="bZIP_RF2"/>
</dbReference>
<organism evidence="8 9">
    <name type="scientific">Brassica carinata</name>
    <name type="common">Ethiopian mustard</name>
    <name type="synonym">Abyssinian cabbage</name>
    <dbReference type="NCBI Taxonomy" id="52824"/>
    <lineage>
        <taxon>Eukaryota</taxon>
        <taxon>Viridiplantae</taxon>
        <taxon>Streptophyta</taxon>
        <taxon>Embryophyta</taxon>
        <taxon>Tracheophyta</taxon>
        <taxon>Spermatophyta</taxon>
        <taxon>Magnoliopsida</taxon>
        <taxon>eudicotyledons</taxon>
        <taxon>Gunneridae</taxon>
        <taxon>Pentapetalae</taxon>
        <taxon>rosids</taxon>
        <taxon>malvids</taxon>
        <taxon>Brassicales</taxon>
        <taxon>Brassicaceae</taxon>
        <taxon>Brassiceae</taxon>
        <taxon>Brassica</taxon>
    </lineage>
</organism>
<evidence type="ECO:0000313" key="9">
    <source>
        <dbReference type="Proteomes" id="UP000886595"/>
    </source>
</evidence>
<keyword evidence="2" id="KW-0805">Transcription regulation</keyword>
<dbReference type="EMBL" id="JAAMPC010000008">
    <property type="protein sequence ID" value="KAG2298500.1"/>
    <property type="molecule type" value="Genomic_DNA"/>
</dbReference>
<dbReference type="InterPro" id="IPR046347">
    <property type="entry name" value="bZIP_sf"/>
</dbReference>
<dbReference type="Proteomes" id="UP000886595">
    <property type="component" value="Unassembled WGS sequence"/>
</dbReference>
<name>A0A8X7V038_BRACI</name>
<feature type="region of interest" description="Disordered" evidence="6">
    <location>
        <begin position="1"/>
        <end position="70"/>
    </location>
</feature>
<dbReference type="SMART" id="SM00338">
    <property type="entry name" value="BRLZ"/>
    <property type="match status" value="1"/>
</dbReference>
<dbReference type="Gene3D" id="1.20.5.170">
    <property type="match status" value="1"/>
</dbReference>
<gene>
    <name evidence="8" type="ORF">Bca52824_034972</name>
</gene>
<reference evidence="8 9" key="1">
    <citation type="submission" date="2020-02" db="EMBL/GenBank/DDBJ databases">
        <authorList>
            <person name="Ma Q."/>
            <person name="Huang Y."/>
            <person name="Song X."/>
            <person name="Pei D."/>
        </authorList>
    </citation>
    <scope>NUCLEOTIDE SEQUENCE [LARGE SCALE GENOMIC DNA]</scope>
    <source>
        <strain evidence="8">Sxm20200214</strain>
        <tissue evidence="8">Leaf</tissue>
    </source>
</reference>
<dbReference type="CDD" id="cd14703">
    <property type="entry name" value="bZIP_plant_RF2"/>
    <property type="match status" value="1"/>
</dbReference>
<keyword evidence="3" id="KW-0238">DNA-binding</keyword>
<evidence type="ECO:0000256" key="1">
    <source>
        <dbReference type="ARBA" id="ARBA00004123"/>
    </source>
</evidence>
<comment type="caution">
    <text evidence="8">The sequence shown here is derived from an EMBL/GenBank/DDBJ whole genome shotgun (WGS) entry which is preliminary data.</text>
</comment>
<dbReference type="AlphaFoldDB" id="A0A8X7V038"/>
<evidence type="ECO:0000256" key="4">
    <source>
        <dbReference type="ARBA" id="ARBA00023163"/>
    </source>
</evidence>
<evidence type="ECO:0000313" key="8">
    <source>
        <dbReference type="EMBL" id="KAG2298500.1"/>
    </source>
</evidence>
<keyword evidence="4" id="KW-0804">Transcription</keyword>